<feature type="signal peptide" evidence="1">
    <location>
        <begin position="1"/>
        <end position="26"/>
    </location>
</feature>
<keyword evidence="3" id="KW-1185">Reference proteome</keyword>
<feature type="chain" id="PRO_5012329913" evidence="1">
    <location>
        <begin position="27"/>
        <end position="116"/>
    </location>
</feature>
<proteinExistence type="predicted"/>
<name>A0A222G920_9GAMM</name>
<dbReference type="Pfam" id="PF12514">
    <property type="entry name" value="DUF3718"/>
    <property type="match status" value="1"/>
</dbReference>
<accession>A0A222G920</accession>
<dbReference type="AlphaFoldDB" id="A0A222G920"/>
<dbReference type="EMBL" id="CP020465">
    <property type="protein sequence ID" value="ASP48379.1"/>
    <property type="molecule type" value="Genomic_DNA"/>
</dbReference>
<gene>
    <name evidence="2" type="ORF">B5D82_11755</name>
</gene>
<reference evidence="2 3" key="1">
    <citation type="submission" date="2017-08" db="EMBL/GenBank/DDBJ databases">
        <title>Complete genome of Colwellia sp. NB097-1, a psychrophile bacterium ioslated from Bering Sea.</title>
        <authorList>
            <person name="Chen X."/>
        </authorList>
    </citation>
    <scope>NUCLEOTIDE SEQUENCE [LARGE SCALE GENOMIC DNA]</scope>
    <source>
        <strain evidence="2 3">NB097-1</strain>
    </source>
</reference>
<dbReference type="OrthoDB" id="6401678at2"/>
<organism evidence="2 3">
    <name type="scientific">Cognaticolwellia beringensis</name>
    <dbReference type="NCBI Taxonomy" id="1967665"/>
    <lineage>
        <taxon>Bacteria</taxon>
        <taxon>Pseudomonadati</taxon>
        <taxon>Pseudomonadota</taxon>
        <taxon>Gammaproteobacteria</taxon>
        <taxon>Alteromonadales</taxon>
        <taxon>Colwelliaceae</taxon>
        <taxon>Cognaticolwellia</taxon>
    </lineage>
</organism>
<protein>
    <submittedName>
        <fullName evidence="2">DUF3718 domain-containing protein</fullName>
    </submittedName>
</protein>
<dbReference type="KEGG" id="cber:B5D82_11755"/>
<keyword evidence="1" id="KW-0732">Signal</keyword>
<dbReference type="Proteomes" id="UP000202259">
    <property type="component" value="Chromosome"/>
</dbReference>
<evidence type="ECO:0000313" key="2">
    <source>
        <dbReference type="EMBL" id="ASP48379.1"/>
    </source>
</evidence>
<dbReference type="RefSeq" id="WP_081151741.1">
    <property type="nucleotide sequence ID" value="NZ_CP020465.1"/>
</dbReference>
<evidence type="ECO:0000313" key="3">
    <source>
        <dbReference type="Proteomes" id="UP000202259"/>
    </source>
</evidence>
<dbReference type="InterPro" id="IPR022193">
    <property type="entry name" value="DUF3718"/>
</dbReference>
<evidence type="ECO:0000256" key="1">
    <source>
        <dbReference type="SAM" id="SignalP"/>
    </source>
</evidence>
<sequence>MNTFKLFTTTAMTCSVLSIVSFSSYAMDKHIETALIDVCKSTLTNNVTKYQKTADSYNLRNKIVAMKVMCNGEDIITFAQKYGANKTAARLEGSISGKVNIIDVAAIEKINVNFQL</sequence>